<name>A0A481Z445_9VIRU</name>
<accession>A0A481Z445</accession>
<gene>
    <name evidence="1" type="ORF">LCPAC102_00610</name>
</gene>
<sequence length="188" mass="21981">MDIYNGGIGRFGCTGRVDDISQIQSNVDEKDMIFNIKINKNIKNITEIENMLNKLNVTPPNNEKTPIIKYTLHKIIPKVEVKYGIYKNEIFDNIKVLMPHLNEDMLMGYKETNDNCVCCMRTCNLYYINKDFVEILPYNGEKDLLQLIYMKTDDINPDNYEYKLELNLIATDIDRNIDVLTELIELLK</sequence>
<dbReference type="EMBL" id="MK500466">
    <property type="protein sequence ID" value="QBK90151.1"/>
    <property type="molecule type" value="Genomic_DNA"/>
</dbReference>
<organism evidence="1">
    <name type="scientific">Pithovirus LCPAC102</name>
    <dbReference type="NCBI Taxonomy" id="2506587"/>
    <lineage>
        <taxon>Viruses</taxon>
        <taxon>Pithoviruses</taxon>
    </lineage>
</organism>
<protein>
    <submittedName>
        <fullName evidence="1">Uncharacterized protein</fullName>
    </submittedName>
</protein>
<proteinExistence type="predicted"/>
<evidence type="ECO:0000313" key="1">
    <source>
        <dbReference type="EMBL" id="QBK90151.1"/>
    </source>
</evidence>
<reference evidence="1" key="1">
    <citation type="journal article" date="2019" name="MBio">
        <title>Virus Genomes from Deep Sea Sediments Expand the Ocean Megavirome and Support Independent Origins of Viral Gigantism.</title>
        <authorList>
            <person name="Backstrom D."/>
            <person name="Yutin N."/>
            <person name="Jorgensen S.L."/>
            <person name="Dharamshi J."/>
            <person name="Homa F."/>
            <person name="Zaremba-Niedwiedzka K."/>
            <person name="Spang A."/>
            <person name="Wolf Y.I."/>
            <person name="Koonin E.V."/>
            <person name="Ettema T.J."/>
        </authorList>
    </citation>
    <scope>NUCLEOTIDE SEQUENCE</scope>
</reference>